<dbReference type="EMBL" id="CAJJDM010000129">
    <property type="protein sequence ID" value="CAD8105236.1"/>
    <property type="molecule type" value="Genomic_DNA"/>
</dbReference>
<sequence>MIGLNIWIRMYRKYQIRKYQKINRIPIKVKYFSRKDNLDITEGFRHRDENYLKIKIARYQQCLKPSNDLGTSD</sequence>
<dbReference type="Proteomes" id="UP000688137">
    <property type="component" value="Unassembled WGS sequence"/>
</dbReference>
<name>A0A8S1PQB7_PARPR</name>
<keyword evidence="2" id="KW-1185">Reference proteome</keyword>
<accession>A0A8S1PQB7</accession>
<evidence type="ECO:0000313" key="1">
    <source>
        <dbReference type="EMBL" id="CAD8105236.1"/>
    </source>
</evidence>
<organism evidence="1 2">
    <name type="scientific">Paramecium primaurelia</name>
    <dbReference type="NCBI Taxonomy" id="5886"/>
    <lineage>
        <taxon>Eukaryota</taxon>
        <taxon>Sar</taxon>
        <taxon>Alveolata</taxon>
        <taxon>Ciliophora</taxon>
        <taxon>Intramacronucleata</taxon>
        <taxon>Oligohymenophorea</taxon>
        <taxon>Peniculida</taxon>
        <taxon>Parameciidae</taxon>
        <taxon>Paramecium</taxon>
    </lineage>
</organism>
<protein>
    <submittedName>
        <fullName evidence="1">Uncharacterized protein</fullName>
    </submittedName>
</protein>
<proteinExistence type="predicted"/>
<reference evidence="1" key="1">
    <citation type="submission" date="2021-01" db="EMBL/GenBank/DDBJ databases">
        <authorList>
            <consortium name="Genoscope - CEA"/>
            <person name="William W."/>
        </authorList>
    </citation>
    <scope>NUCLEOTIDE SEQUENCE</scope>
</reference>
<gene>
    <name evidence="1" type="ORF">PPRIM_AZ9-3.1.T1260127</name>
</gene>
<evidence type="ECO:0000313" key="2">
    <source>
        <dbReference type="Proteomes" id="UP000688137"/>
    </source>
</evidence>
<comment type="caution">
    <text evidence="1">The sequence shown here is derived from an EMBL/GenBank/DDBJ whole genome shotgun (WGS) entry which is preliminary data.</text>
</comment>
<dbReference type="AlphaFoldDB" id="A0A8S1PQB7"/>